<dbReference type="KEGG" id="lit:FPZ52_09260"/>
<evidence type="ECO:0000256" key="1">
    <source>
        <dbReference type="ARBA" id="ARBA00023186"/>
    </source>
</evidence>
<gene>
    <name evidence="2" type="ORF">FPZ52_09260</name>
</gene>
<sequence length="226" mass="24985">MSNPSFDRAIPDVLISYGKICHRDASVTPAIAQNAPPEEDRLRADIYGFLGRHLFAPPSQEDLALIAGLAGDDTPLGQAFGDLSVRARECSAKDVTREFEGLFIGLGRGELIPFESYYLTGFLNEKPLARLREDMARLSIARRASVKEPEDHIGSLMEMMSGLISGQYGHPADHATQREFFTSHIGSWAEHFFRDLQGAKGAHFYKPLGRIGALFTDIESEAFDLI</sequence>
<dbReference type="Proteomes" id="UP000318483">
    <property type="component" value="Chromosome"/>
</dbReference>
<accession>A0A5B8I807</accession>
<proteinExistence type="predicted"/>
<dbReference type="AlphaFoldDB" id="A0A5B8I807"/>
<dbReference type="SUPFAM" id="SSF89155">
    <property type="entry name" value="TorD-like"/>
    <property type="match status" value="1"/>
</dbReference>
<reference evidence="2 3" key="1">
    <citation type="submission" date="2019-07" db="EMBL/GenBank/DDBJ databases">
        <title>Litoreibacter alkalisoli sp. nov., isolated from saline-alkaline soil.</title>
        <authorList>
            <person name="Wang S."/>
            <person name="Xu L."/>
            <person name="Xing Y.-T."/>
            <person name="Sun J.-Q."/>
        </authorList>
    </citation>
    <scope>NUCLEOTIDE SEQUENCE [LARGE SCALE GENOMIC DNA]</scope>
    <source>
        <strain evidence="2 3">LN3S51</strain>
    </source>
</reference>
<dbReference type="Pfam" id="PF02613">
    <property type="entry name" value="Nitrate_red_del"/>
    <property type="match status" value="1"/>
</dbReference>
<dbReference type="EMBL" id="CP042261">
    <property type="protein sequence ID" value="QDY69789.1"/>
    <property type="molecule type" value="Genomic_DNA"/>
</dbReference>
<name>A0A5B8I807_9RHOB</name>
<dbReference type="PANTHER" id="PTHR34227">
    <property type="entry name" value="CHAPERONE PROTEIN YCDY"/>
    <property type="match status" value="1"/>
</dbReference>
<evidence type="ECO:0000313" key="3">
    <source>
        <dbReference type="Proteomes" id="UP000318483"/>
    </source>
</evidence>
<dbReference type="Gene3D" id="1.10.3480.10">
    <property type="entry name" value="TorD-like"/>
    <property type="match status" value="1"/>
</dbReference>
<dbReference type="InterPro" id="IPR050289">
    <property type="entry name" value="TorD/DmsD_chaperones"/>
</dbReference>
<organism evidence="2 3">
    <name type="scientific">Qingshengfaniella alkalisoli</name>
    <dbReference type="NCBI Taxonomy" id="2599296"/>
    <lineage>
        <taxon>Bacteria</taxon>
        <taxon>Pseudomonadati</taxon>
        <taxon>Pseudomonadota</taxon>
        <taxon>Alphaproteobacteria</taxon>
        <taxon>Rhodobacterales</taxon>
        <taxon>Paracoccaceae</taxon>
        <taxon>Qingshengfaniella</taxon>
    </lineage>
</organism>
<dbReference type="InterPro" id="IPR036411">
    <property type="entry name" value="TorD-like_sf"/>
</dbReference>
<protein>
    <submittedName>
        <fullName evidence="2">Molecular chaperone TorD family protein</fullName>
    </submittedName>
</protein>
<dbReference type="OrthoDB" id="8526323at2"/>
<dbReference type="PANTHER" id="PTHR34227:SF1">
    <property type="entry name" value="DIMETHYL SULFOXIDE REDUCTASE CHAPERONE-RELATED"/>
    <property type="match status" value="1"/>
</dbReference>
<keyword evidence="1" id="KW-0143">Chaperone</keyword>
<dbReference type="InterPro" id="IPR020945">
    <property type="entry name" value="DMSO/NO3_reduct_chaperone"/>
</dbReference>
<keyword evidence="3" id="KW-1185">Reference proteome</keyword>
<evidence type="ECO:0000313" key="2">
    <source>
        <dbReference type="EMBL" id="QDY69789.1"/>
    </source>
</evidence>